<dbReference type="Proteomes" id="UP000287651">
    <property type="component" value="Unassembled WGS sequence"/>
</dbReference>
<accession>A0A444FH13</accession>
<comment type="caution">
    <text evidence="1">The sequence shown here is derived from an EMBL/GenBank/DDBJ whole genome shotgun (WGS) entry which is preliminary data.</text>
</comment>
<dbReference type="EMBL" id="AMZH03017192">
    <property type="protein sequence ID" value="RRT43389.1"/>
    <property type="molecule type" value="Genomic_DNA"/>
</dbReference>
<name>A0A444FH13_ENSVE</name>
<reference evidence="1 2" key="1">
    <citation type="journal article" date="2014" name="Agronomy (Basel)">
        <title>A Draft Genome Sequence for Ensete ventricosum, the Drought-Tolerant Tree Against Hunger.</title>
        <authorList>
            <person name="Harrison J."/>
            <person name="Moore K.A."/>
            <person name="Paszkiewicz K."/>
            <person name="Jones T."/>
            <person name="Grant M."/>
            <person name="Ambacheew D."/>
            <person name="Muzemil S."/>
            <person name="Studholme D.J."/>
        </authorList>
    </citation>
    <scope>NUCLEOTIDE SEQUENCE [LARGE SCALE GENOMIC DNA]</scope>
</reference>
<evidence type="ECO:0000313" key="2">
    <source>
        <dbReference type="Proteomes" id="UP000287651"/>
    </source>
</evidence>
<protein>
    <submittedName>
        <fullName evidence="1">Uncharacterized protein</fullName>
    </submittedName>
</protein>
<gene>
    <name evidence="1" type="ORF">B296_00033219</name>
</gene>
<organism evidence="1 2">
    <name type="scientific">Ensete ventricosum</name>
    <name type="common">Abyssinian banana</name>
    <name type="synonym">Musa ensete</name>
    <dbReference type="NCBI Taxonomy" id="4639"/>
    <lineage>
        <taxon>Eukaryota</taxon>
        <taxon>Viridiplantae</taxon>
        <taxon>Streptophyta</taxon>
        <taxon>Embryophyta</taxon>
        <taxon>Tracheophyta</taxon>
        <taxon>Spermatophyta</taxon>
        <taxon>Magnoliopsida</taxon>
        <taxon>Liliopsida</taxon>
        <taxon>Zingiberales</taxon>
        <taxon>Musaceae</taxon>
        <taxon>Ensete</taxon>
    </lineage>
</organism>
<dbReference type="AlphaFoldDB" id="A0A444FH13"/>
<evidence type="ECO:0000313" key="1">
    <source>
        <dbReference type="EMBL" id="RRT43389.1"/>
    </source>
</evidence>
<sequence length="97" mass="10835">MFPLLCCPCRTLVSPRLLSVSWATPPRISTTIEQRSAVPSMNSDALKVVPFRSKHQLHRSLIGGSRIQDETRGSRTVHRKRGFRPSASCNSLALLTY</sequence>
<proteinExistence type="predicted"/>